<dbReference type="EMBL" id="DQ387872">
    <property type="protein sequence ID" value="ABD57299.1"/>
    <property type="molecule type" value="Genomic_DNA"/>
</dbReference>
<name>Q27QA2_NEUCS</name>
<feature type="region of interest" description="Disordered" evidence="1">
    <location>
        <begin position="85"/>
        <end position="125"/>
    </location>
</feature>
<dbReference type="VEuPathDB" id="FungiDB:NCU01946"/>
<dbReference type="AlphaFoldDB" id="Q27QA2"/>
<evidence type="ECO:0000313" key="2">
    <source>
        <dbReference type="EMBL" id="ABD57299.1"/>
    </source>
</evidence>
<accession>Q27QA2</accession>
<organism evidence="2">
    <name type="scientific">Neurospora crassa</name>
    <dbReference type="NCBI Taxonomy" id="5141"/>
    <lineage>
        <taxon>Eukaryota</taxon>
        <taxon>Fungi</taxon>
        <taxon>Dikarya</taxon>
        <taxon>Ascomycota</taxon>
        <taxon>Pezizomycotina</taxon>
        <taxon>Sordariomycetes</taxon>
        <taxon>Sordariomycetidae</taxon>
        <taxon>Sordariales</taxon>
        <taxon>Sordariaceae</taxon>
        <taxon>Neurospora</taxon>
    </lineage>
</organism>
<proteinExistence type="predicted"/>
<reference evidence="2" key="2">
    <citation type="submission" date="2006-02" db="EMBL/GenBank/DDBJ databases">
        <title>Adiopodoume-1 strain of Neurospora crassa (FGSC 430) LG IL, Srp interval.</title>
        <authorList>
            <person name="Tamuli R."/>
            <person name="Kasbekar D.P."/>
        </authorList>
    </citation>
    <scope>NUCLEOTIDE SEQUENCE</scope>
    <source>
        <strain evidence="2">Adiopodoume-1</strain>
    </source>
</reference>
<reference evidence="2" key="1">
    <citation type="journal article" date="2006" name="J. Biosci.">
        <title>Translesion DNA polymerases Pol zeta, Pol eta, Pol iota, Pol kappa and Rev1 are not essential for repeat-induced point mutation in Neurospora crassa.</title>
        <authorList>
            <person name="Tamuli R."/>
            <person name="Ravindran C."/>
            <person name="Kasbekar D.P."/>
        </authorList>
    </citation>
    <scope>NUCLEOTIDE SEQUENCE</scope>
    <source>
        <strain evidence="2">Adiopodoume-1</strain>
    </source>
</reference>
<sequence>MSGINSHGNLGCPLRGQLTTRRVYHRVPDKCADAWEKYHLDHLDHLRLLLSLAAMANLNFNQYKHLFAAAPAYQHEDYRIWSISTLPPKTTSKPAPPPPAPPRDDDDDDAMSHGHQDNQPSQLLADSLSCADVRGPVDAERAVRMYREDAAVRSGVCHDVF</sequence>
<protein>
    <submittedName>
        <fullName evidence="2">Uncharacterized protein</fullName>
    </submittedName>
</protein>
<evidence type="ECO:0000256" key="1">
    <source>
        <dbReference type="SAM" id="MobiDB-lite"/>
    </source>
</evidence>